<accession>A0A0D8HF09</accession>
<dbReference type="PROSITE" id="PS50883">
    <property type="entry name" value="EAL"/>
    <property type="match status" value="1"/>
</dbReference>
<dbReference type="STRING" id="1280514.AXFE_26840"/>
<keyword evidence="5" id="KW-1185">Reference proteome</keyword>
<dbReference type="CDD" id="cd01948">
    <property type="entry name" value="EAL"/>
    <property type="match status" value="1"/>
</dbReference>
<dbReference type="InterPro" id="IPR029787">
    <property type="entry name" value="Nucleotide_cyclase"/>
</dbReference>
<feature type="transmembrane region" description="Helical" evidence="1">
    <location>
        <begin position="67"/>
        <end position="88"/>
    </location>
</feature>
<feature type="transmembrane region" description="Helical" evidence="1">
    <location>
        <begin position="100"/>
        <end position="122"/>
    </location>
</feature>
<dbReference type="SUPFAM" id="SSF141868">
    <property type="entry name" value="EAL domain-like"/>
    <property type="match status" value="1"/>
</dbReference>
<dbReference type="SMART" id="SM00267">
    <property type="entry name" value="GGDEF"/>
    <property type="match status" value="1"/>
</dbReference>
<sequence length="773" mass="84633">MTFEIGAIKVRLSPSSVVALGGTVVLIAFALDLFGPVERFVPVFVAVVSTIFVAVGILRFRPSPNWNWWMIFGALWLFIAGGTLSSLLGTLGNLTPSRSLVPDLIIIPGYIILAAGLMRLSGGKRYDRGKTVDAILDGLMAGLSVLAVAWVFLIEPLGASRGISISIRLALVAYPPMSSILLILVLRIAFTSDVRRSVAYWLLLGAFSMMFLGDSLYMFVDADLLHLPLSILGLPYGGAYVLASCCALSPSMRRLSISDSHRGKGYQRIQFSLITLSLATPAFLIFGQQSVSFSDRVVVFVVDIGLVGAATTRVLRAMSVARRSEDQLAHVAAYDALTGLPNRRLLSEELARILEDSASKSSFVALIFVDLDQFKLINDSFGHTFGDLLLIGVAQRLRLRVRQSDLVARLGGDEFLIVLKDVPDAAVATAVAADLRDFLREPFLVNGLKFFVTGSFGIALTSPNDSLDTEALLRSADTAMFQAKMAGRDTFRVFDSSMQTEVTRRLELKYDLRRAIELDQLFLVYQPIIATRTGRVEGVEALIRWNHPRHGLISPTDFIPIAEESGMILEIGAWVLDIALDRFTSLNREMSLDDDFYVSVNLSVGQLIDSNLAIRVHDALVRHKVEGRSLCIELTESMVMENLDNSFAILLALKELGVRLAIDDFGSGYSSLAYLTKFPVDKLKIDKSFIDSMVSLDSPDARLIGSIVAMAKSLGMSTIAEGVETLIQAQRIFQLGCDSIQGFYLSRPVEAADLHLTIGDLERASNLFFAFDV</sequence>
<evidence type="ECO:0000259" key="3">
    <source>
        <dbReference type="PROSITE" id="PS50887"/>
    </source>
</evidence>
<evidence type="ECO:0000259" key="2">
    <source>
        <dbReference type="PROSITE" id="PS50883"/>
    </source>
</evidence>
<evidence type="ECO:0000313" key="4">
    <source>
        <dbReference type="EMBL" id="KJF16454.1"/>
    </source>
</evidence>
<dbReference type="InterPro" id="IPR001633">
    <property type="entry name" value="EAL_dom"/>
</dbReference>
<feature type="transmembrane region" description="Helical" evidence="1">
    <location>
        <begin position="269"/>
        <end position="291"/>
    </location>
</feature>
<dbReference type="SUPFAM" id="SSF55073">
    <property type="entry name" value="Nucleotide cyclase"/>
    <property type="match status" value="1"/>
</dbReference>
<evidence type="ECO:0000256" key="1">
    <source>
        <dbReference type="SAM" id="Phobius"/>
    </source>
</evidence>
<dbReference type="RefSeq" id="WP_052606381.1">
    <property type="nucleotide sequence ID" value="NZ_JXYS01000082.1"/>
</dbReference>
<feature type="domain" description="EAL" evidence="2">
    <location>
        <begin position="505"/>
        <end position="762"/>
    </location>
</feature>
<dbReference type="InterPro" id="IPR035919">
    <property type="entry name" value="EAL_sf"/>
</dbReference>
<dbReference type="Gene3D" id="3.30.70.270">
    <property type="match status" value="1"/>
</dbReference>
<feature type="transmembrane region" description="Helical" evidence="1">
    <location>
        <begin position="134"/>
        <end position="153"/>
    </location>
</feature>
<keyword evidence="1" id="KW-0472">Membrane</keyword>
<dbReference type="Proteomes" id="UP000032360">
    <property type="component" value="Unassembled WGS sequence"/>
</dbReference>
<feature type="transmembrane region" description="Helical" evidence="1">
    <location>
        <begin position="225"/>
        <end position="248"/>
    </location>
</feature>
<organism evidence="4 5">
    <name type="scientific">Acidithrix ferrooxidans</name>
    <dbReference type="NCBI Taxonomy" id="1280514"/>
    <lineage>
        <taxon>Bacteria</taxon>
        <taxon>Bacillati</taxon>
        <taxon>Actinomycetota</taxon>
        <taxon>Acidimicrobiia</taxon>
        <taxon>Acidimicrobiales</taxon>
        <taxon>Acidimicrobiaceae</taxon>
        <taxon>Acidithrix</taxon>
    </lineage>
</organism>
<feature type="transmembrane region" description="Helical" evidence="1">
    <location>
        <begin position="198"/>
        <end position="219"/>
    </location>
</feature>
<protein>
    <submittedName>
        <fullName evidence="4">Phytochrome-like protein cph2</fullName>
    </submittedName>
</protein>
<dbReference type="PATRIC" id="fig|1280514.3.peg.3518"/>
<dbReference type="PANTHER" id="PTHR44757">
    <property type="entry name" value="DIGUANYLATE CYCLASE DGCP"/>
    <property type="match status" value="1"/>
</dbReference>
<dbReference type="OrthoDB" id="3274397at2"/>
<dbReference type="Pfam" id="PF00990">
    <property type="entry name" value="GGDEF"/>
    <property type="match status" value="1"/>
</dbReference>
<feature type="transmembrane region" description="Helical" evidence="1">
    <location>
        <begin position="165"/>
        <end position="186"/>
    </location>
</feature>
<dbReference type="PANTHER" id="PTHR44757:SF2">
    <property type="entry name" value="BIOFILM ARCHITECTURE MAINTENANCE PROTEIN MBAA"/>
    <property type="match status" value="1"/>
</dbReference>
<dbReference type="AlphaFoldDB" id="A0A0D8HF09"/>
<feature type="transmembrane region" description="Helical" evidence="1">
    <location>
        <begin position="40"/>
        <end position="60"/>
    </location>
</feature>
<reference evidence="4 5" key="1">
    <citation type="submission" date="2015-01" db="EMBL/GenBank/DDBJ databases">
        <title>Draft genome of the acidophilic iron oxidizer Acidithrix ferrooxidans strain Py-F3.</title>
        <authorList>
            <person name="Poehlein A."/>
            <person name="Eisen S."/>
            <person name="Schloemann M."/>
            <person name="Johnson B.D."/>
            <person name="Daniel R."/>
            <person name="Muehling M."/>
        </authorList>
    </citation>
    <scope>NUCLEOTIDE SEQUENCE [LARGE SCALE GENOMIC DNA]</scope>
    <source>
        <strain evidence="4 5">Py-F3</strain>
    </source>
</reference>
<proteinExistence type="predicted"/>
<dbReference type="FunFam" id="3.30.70.270:FF:000001">
    <property type="entry name" value="Diguanylate cyclase domain protein"/>
    <property type="match status" value="1"/>
</dbReference>
<feature type="transmembrane region" description="Helical" evidence="1">
    <location>
        <begin position="12"/>
        <end position="34"/>
    </location>
</feature>
<dbReference type="PROSITE" id="PS50887">
    <property type="entry name" value="GGDEF"/>
    <property type="match status" value="1"/>
</dbReference>
<evidence type="ECO:0000313" key="5">
    <source>
        <dbReference type="Proteomes" id="UP000032360"/>
    </source>
</evidence>
<dbReference type="CDD" id="cd01949">
    <property type="entry name" value="GGDEF"/>
    <property type="match status" value="1"/>
</dbReference>
<gene>
    <name evidence="4" type="primary">cph23</name>
    <name evidence="4" type="ORF">AXFE_26840</name>
</gene>
<feature type="domain" description="GGDEF" evidence="3">
    <location>
        <begin position="362"/>
        <end position="496"/>
    </location>
</feature>
<keyword evidence="1" id="KW-1133">Transmembrane helix</keyword>
<dbReference type="InterPro" id="IPR043128">
    <property type="entry name" value="Rev_trsase/Diguanyl_cyclase"/>
</dbReference>
<dbReference type="NCBIfam" id="TIGR00254">
    <property type="entry name" value="GGDEF"/>
    <property type="match status" value="1"/>
</dbReference>
<dbReference type="Pfam" id="PF00563">
    <property type="entry name" value="EAL"/>
    <property type="match status" value="1"/>
</dbReference>
<dbReference type="InterPro" id="IPR000160">
    <property type="entry name" value="GGDEF_dom"/>
</dbReference>
<comment type="caution">
    <text evidence="4">The sequence shown here is derived from an EMBL/GenBank/DDBJ whole genome shotgun (WGS) entry which is preliminary data.</text>
</comment>
<keyword evidence="1" id="KW-0812">Transmembrane</keyword>
<dbReference type="InterPro" id="IPR052155">
    <property type="entry name" value="Biofilm_reg_signaling"/>
</dbReference>
<dbReference type="SMART" id="SM00052">
    <property type="entry name" value="EAL"/>
    <property type="match status" value="1"/>
</dbReference>
<dbReference type="EMBL" id="JXYS01000082">
    <property type="protein sequence ID" value="KJF16454.1"/>
    <property type="molecule type" value="Genomic_DNA"/>
</dbReference>
<dbReference type="Gene3D" id="3.20.20.450">
    <property type="entry name" value="EAL domain"/>
    <property type="match status" value="1"/>
</dbReference>
<name>A0A0D8HF09_9ACTN</name>